<reference evidence="1" key="2">
    <citation type="submission" date="2020-07" db="EMBL/GenBank/DDBJ databases">
        <authorList>
            <person name="Vera ALvarez R."/>
            <person name="Arias-Moreno D.M."/>
            <person name="Jimenez-Jacinto V."/>
            <person name="Jimenez-Bremont J.F."/>
            <person name="Swaminathan K."/>
            <person name="Moose S.P."/>
            <person name="Guerrero-Gonzalez M.L."/>
            <person name="Marino-Ramirez L."/>
            <person name="Landsman D."/>
            <person name="Rodriguez-Kessler M."/>
            <person name="Delgado-Sanchez P."/>
        </authorList>
    </citation>
    <scope>NUCLEOTIDE SEQUENCE</scope>
    <source>
        <tissue evidence="1">Cladode</tissue>
    </source>
</reference>
<dbReference type="AlphaFoldDB" id="A0A7C9DX27"/>
<proteinExistence type="predicted"/>
<organism evidence="1">
    <name type="scientific">Opuntia streptacantha</name>
    <name type="common">Prickly pear cactus</name>
    <name type="synonym">Opuntia cardona</name>
    <dbReference type="NCBI Taxonomy" id="393608"/>
    <lineage>
        <taxon>Eukaryota</taxon>
        <taxon>Viridiplantae</taxon>
        <taxon>Streptophyta</taxon>
        <taxon>Embryophyta</taxon>
        <taxon>Tracheophyta</taxon>
        <taxon>Spermatophyta</taxon>
        <taxon>Magnoliopsida</taxon>
        <taxon>eudicotyledons</taxon>
        <taxon>Gunneridae</taxon>
        <taxon>Pentapetalae</taxon>
        <taxon>Caryophyllales</taxon>
        <taxon>Cactineae</taxon>
        <taxon>Cactaceae</taxon>
        <taxon>Opuntioideae</taxon>
        <taxon>Opuntia</taxon>
    </lineage>
</organism>
<reference evidence="1" key="1">
    <citation type="journal article" date="2013" name="J. Plant Res.">
        <title>Effect of fungi and light on seed germination of three Opuntia species from semiarid lands of central Mexico.</title>
        <authorList>
            <person name="Delgado-Sanchez P."/>
            <person name="Jimenez-Bremont J.F."/>
            <person name="Guerrero-Gonzalez Mde L."/>
            <person name="Flores J."/>
        </authorList>
    </citation>
    <scope>NUCLEOTIDE SEQUENCE</scope>
    <source>
        <tissue evidence="1">Cladode</tissue>
    </source>
</reference>
<accession>A0A7C9DX27</accession>
<evidence type="ECO:0000313" key="1">
    <source>
        <dbReference type="EMBL" id="MBA4646889.1"/>
    </source>
</evidence>
<dbReference type="EMBL" id="GISG01148320">
    <property type="protein sequence ID" value="MBA4646889.1"/>
    <property type="molecule type" value="Transcribed_RNA"/>
</dbReference>
<sequence>MYRGCFSFNVVFLRCRHCPLEYTFVDLAGGVIRLPCRPWLWPYGDLLGVMSQKMLYILMHDVNKSEASYVWKENASKAYITLLGGCVHLLIGPHDNLLNATMSLSLT</sequence>
<name>A0A7C9DX27_OPUST</name>
<protein>
    <submittedName>
        <fullName evidence="1">Uncharacterized protein</fullName>
    </submittedName>
</protein>